<comment type="caution">
    <text evidence="7">The sequence shown here is derived from an EMBL/GenBank/DDBJ whole genome shotgun (WGS) entry which is preliminary data.</text>
</comment>
<proteinExistence type="inferred from homology"/>
<protein>
    <submittedName>
        <fullName evidence="7">ABC transporter permease</fullName>
    </submittedName>
</protein>
<organism evidence="7 8">
    <name type="scientific">Hamadaea flava</name>
    <dbReference type="NCBI Taxonomy" id="1742688"/>
    <lineage>
        <taxon>Bacteria</taxon>
        <taxon>Bacillati</taxon>
        <taxon>Actinomycetota</taxon>
        <taxon>Actinomycetes</taxon>
        <taxon>Micromonosporales</taxon>
        <taxon>Micromonosporaceae</taxon>
        <taxon>Hamadaea</taxon>
    </lineage>
</organism>
<evidence type="ECO:0000256" key="4">
    <source>
        <dbReference type="ARBA" id="ARBA00023136"/>
    </source>
</evidence>
<evidence type="ECO:0000256" key="5">
    <source>
        <dbReference type="RuleBase" id="RU363032"/>
    </source>
</evidence>
<dbReference type="Proteomes" id="UP001595816">
    <property type="component" value="Unassembled WGS sequence"/>
</dbReference>
<dbReference type="PANTHER" id="PTHR43376">
    <property type="entry name" value="OLIGOPEPTIDE TRANSPORT SYSTEM PERMEASE PROTEIN"/>
    <property type="match status" value="1"/>
</dbReference>
<dbReference type="Gene3D" id="1.10.3720.10">
    <property type="entry name" value="MetI-like"/>
    <property type="match status" value="1"/>
</dbReference>
<gene>
    <name evidence="7" type="ORF">ACFOZ4_25600</name>
</gene>
<dbReference type="PANTHER" id="PTHR43376:SF1">
    <property type="entry name" value="OLIGOPEPTIDE TRANSPORT SYSTEM PERMEASE PROTEIN"/>
    <property type="match status" value="1"/>
</dbReference>
<evidence type="ECO:0000313" key="7">
    <source>
        <dbReference type="EMBL" id="MFC4133999.1"/>
    </source>
</evidence>
<evidence type="ECO:0000256" key="2">
    <source>
        <dbReference type="ARBA" id="ARBA00022692"/>
    </source>
</evidence>
<feature type="transmembrane region" description="Helical" evidence="5">
    <location>
        <begin position="249"/>
        <end position="270"/>
    </location>
</feature>
<dbReference type="CDD" id="cd06261">
    <property type="entry name" value="TM_PBP2"/>
    <property type="match status" value="1"/>
</dbReference>
<feature type="transmembrane region" description="Helical" evidence="5">
    <location>
        <begin position="9"/>
        <end position="29"/>
    </location>
</feature>
<keyword evidence="2 5" id="KW-0812">Transmembrane</keyword>
<keyword evidence="3 5" id="KW-1133">Transmembrane helix</keyword>
<keyword evidence="5" id="KW-0813">Transport</keyword>
<dbReference type="Pfam" id="PF00528">
    <property type="entry name" value="BPD_transp_1"/>
    <property type="match status" value="1"/>
</dbReference>
<keyword evidence="4 5" id="KW-0472">Membrane</keyword>
<feature type="domain" description="ABC transmembrane type-1" evidence="6">
    <location>
        <begin position="101"/>
        <end position="314"/>
    </location>
</feature>
<accession>A0ABV8LTX8</accession>
<feature type="transmembrane region" description="Helical" evidence="5">
    <location>
        <begin position="103"/>
        <end position="128"/>
    </location>
</feature>
<feature type="transmembrane region" description="Helical" evidence="5">
    <location>
        <begin position="191"/>
        <end position="212"/>
    </location>
</feature>
<feature type="transmembrane region" description="Helical" evidence="5">
    <location>
        <begin position="149"/>
        <end position="171"/>
    </location>
</feature>
<evidence type="ECO:0000259" key="6">
    <source>
        <dbReference type="PROSITE" id="PS50928"/>
    </source>
</evidence>
<keyword evidence="8" id="KW-1185">Reference proteome</keyword>
<comment type="subcellular location">
    <subcellularLocation>
        <location evidence="5">Cell membrane</location>
        <topology evidence="5">Multi-pass membrane protein</topology>
    </subcellularLocation>
    <subcellularLocation>
        <location evidence="1">Membrane</location>
        <topology evidence="1">Multi-pass membrane protein</topology>
    </subcellularLocation>
</comment>
<evidence type="ECO:0000313" key="8">
    <source>
        <dbReference type="Proteomes" id="UP001595816"/>
    </source>
</evidence>
<dbReference type="SUPFAM" id="SSF161098">
    <property type="entry name" value="MetI-like"/>
    <property type="match status" value="1"/>
</dbReference>
<dbReference type="EMBL" id="JBHSAY010000015">
    <property type="protein sequence ID" value="MFC4133999.1"/>
    <property type="molecule type" value="Genomic_DNA"/>
</dbReference>
<dbReference type="RefSeq" id="WP_253761800.1">
    <property type="nucleotide sequence ID" value="NZ_JAMZDZ010000001.1"/>
</dbReference>
<feature type="transmembrane region" description="Helical" evidence="5">
    <location>
        <begin position="299"/>
        <end position="321"/>
    </location>
</feature>
<evidence type="ECO:0000256" key="1">
    <source>
        <dbReference type="ARBA" id="ARBA00004141"/>
    </source>
</evidence>
<evidence type="ECO:0000256" key="3">
    <source>
        <dbReference type="ARBA" id="ARBA00022989"/>
    </source>
</evidence>
<sequence>MRFVLRKLGFYAIAAWAAVTLNFFIPRLIKGNPVDLFLSRVQATSPPPPEYRRALELQFGVTDDPLWVQYFGYLKNLAHGNFGLSIANYPVPVSTVIAQSLPWTLVLVGVSLTITVALGVGLGALAGWKRGTWIDGLIPSTTFLAAIPYFWLALILLFLLGSTLGWFPLNFGYDVATFAGPEASGAFLSSAIYHGTLPALTIVLSGVAGWMLGMRNMMVSTMAEDYVVMAEAKGLSPRRVMLSYAARNAVLPSVAGFAISLGFVVSGQIATEIVFNYPGIGFALIQAVNSADYPLMQGIFLIISLAVLGANLLVDLLYGVIDPRTRQEARA</sequence>
<dbReference type="InterPro" id="IPR035906">
    <property type="entry name" value="MetI-like_sf"/>
</dbReference>
<dbReference type="InterPro" id="IPR000515">
    <property type="entry name" value="MetI-like"/>
</dbReference>
<dbReference type="PROSITE" id="PS50928">
    <property type="entry name" value="ABC_TM1"/>
    <property type="match status" value="1"/>
</dbReference>
<reference evidence="8" key="1">
    <citation type="journal article" date="2019" name="Int. J. Syst. Evol. Microbiol.">
        <title>The Global Catalogue of Microorganisms (GCM) 10K type strain sequencing project: providing services to taxonomists for standard genome sequencing and annotation.</title>
        <authorList>
            <consortium name="The Broad Institute Genomics Platform"/>
            <consortium name="The Broad Institute Genome Sequencing Center for Infectious Disease"/>
            <person name="Wu L."/>
            <person name="Ma J."/>
        </authorList>
    </citation>
    <scope>NUCLEOTIDE SEQUENCE [LARGE SCALE GENOMIC DNA]</scope>
    <source>
        <strain evidence="8">CGMCC 4.7289</strain>
    </source>
</reference>
<name>A0ABV8LTX8_9ACTN</name>
<comment type="similarity">
    <text evidence="5">Belongs to the binding-protein-dependent transport system permease family.</text>
</comment>